<keyword evidence="5" id="KW-1185">Reference proteome</keyword>
<proteinExistence type="predicted"/>
<dbReference type="STRING" id="1005048.CFU_4259"/>
<dbReference type="HOGENOM" id="CLU_043246_0_0_4"/>
<sequence>MDRFISSGGKRTASHILSCACLCLCVWFSQAVAQPMPLATDIDETVTRLPVTVKNLYGRSYTGEVIVTRFKPTGPGPFPIVIINHGRGSDRTTPGRFRYTQQARFFTERGFAVFVPTRLGYGDTGVEPDPEDSGGCRDKDYAPMAEAASNEVLAVLAYAKQQPYVNPERVLLVGQSVGGYTTTATAAKMPQGLVAAINFAGGSGGDPETHPGVPCQGAKLESMYAQFGKTAKVPMLWIYTENDLYFGPQYSQAWYAAFNKAGGQAEFKLLPPFAKNGHMLFVSGLNIWQPLVAEFLGRNGFPAEPLTK</sequence>
<dbReference type="InterPro" id="IPR050261">
    <property type="entry name" value="FrsA_esterase"/>
</dbReference>
<gene>
    <name evidence="4" type="ordered locus">CFU_4259</name>
</gene>
<keyword evidence="1 4" id="KW-0378">Hydrolase</keyword>
<reference evidence="4 5" key="4">
    <citation type="journal article" date="2010" name="Environ. Microbiol.">
        <title>The bacterial genus Collimonas: mycophagy, weathering and other adaptive solutions to life in oligotrophic soil environments.</title>
        <authorList>
            <person name="Leveau J.H."/>
            <person name="Uroz S."/>
            <person name="de Boer W."/>
        </authorList>
    </citation>
    <scope>NUCLEOTIDE SEQUENCE [LARGE SCALE GENOMIC DNA]</scope>
    <source>
        <strain evidence="4 5">Ter331</strain>
    </source>
</reference>
<feature type="signal peptide" evidence="2">
    <location>
        <begin position="1"/>
        <end position="33"/>
    </location>
</feature>
<keyword evidence="2" id="KW-0732">Signal</keyword>
<dbReference type="AlphaFoldDB" id="G0AEF0"/>
<dbReference type="KEGG" id="cfu:CFU_4259"/>
<protein>
    <submittedName>
        <fullName evidence="4">Putative Dienelactone hydrolase</fullName>
    </submittedName>
</protein>
<reference evidence="4 5" key="2">
    <citation type="journal article" date="2006" name="J. Microbiol. Methods">
        <title>Genomic flank-sequencing of plasposon insertion sites for rapid identification of functional genes.</title>
        <authorList>
            <person name="Leveau J.H."/>
            <person name="Gerards S."/>
            <person name="Fritsche K."/>
            <person name="Zondag G."/>
            <person name="van Veen J.A."/>
        </authorList>
    </citation>
    <scope>NUCLEOTIDE SEQUENCE [LARGE SCALE GENOMIC DNA]</scope>
    <source>
        <strain evidence="4 5">Ter331</strain>
    </source>
</reference>
<reference evidence="4 5" key="5">
    <citation type="journal article" date="2011" name="ISME J.">
        <title>Dual transcriptional profiling of a bacterial/fungal confrontation: Collimonas fungivorans versus Aspergillus niger.</title>
        <authorList>
            <person name="Mela F."/>
            <person name="Fritsche K."/>
            <person name="de Boer W."/>
            <person name="van Veen J.A."/>
            <person name="de Graaff L.H."/>
            <person name="van den Berg M."/>
            <person name="Leveau J.H."/>
        </authorList>
    </citation>
    <scope>NUCLEOTIDE SEQUENCE [LARGE SCALE GENOMIC DNA]</scope>
    <source>
        <strain evidence="4 5">Ter331</strain>
    </source>
</reference>
<dbReference type="EMBL" id="CP002745">
    <property type="protein sequence ID" value="AEK64080.1"/>
    <property type="molecule type" value="Genomic_DNA"/>
</dbReference>
<evidence type="ECO:0000256" key="2">
    <source>
        <dbReference type="SAM" id="SignalP"/>
    </source>
</evidence>
<dbReference type="Proteomes" id="UP000008392">
    <property type="component" value="Chromosome"/>
</dbReference>
<reference evidence="5" key="6">
    <citation type="submission" date="2011-05" db="EMBL/GenBank/DDBJ databases">
        <title>Complete sequence of Collimonas fungivorans Ter331.</title>
        <authorList>
            <person name="Leveau J.H."/>
        </authorList>
    </citation>
    <scope>NUCLEOTIDE SEQUENCE [LARGE SCALE GENOMIC DNA]</scope>
    <source>
        <strain evidence="5">Ter331</strain>
    </source>
</reference>
<evidence type="ECO:0000313" key="4">
    <source>
        <dbReference type="EMBL" id="AEK64080.1"/>
    </source>
</evidence>
<evidence type="ECO:0000256" key="1">
    <source>
        <dbReference type="ARBA" id="ARBA00022801"/>
    </source>
</evidence>
<dbReference type="InterPro" id="IPR029058">
    <property type="entry name" value="AB_hydrolase_fold"/>
</dbReference>
<dbReference type="SUPFAM" id="SSF53474">
    <property type="entry name" value="alpha/beta-Hydrolases"/>
    <property type="match status" value="1"/>
</dbReference>
<dbReference type="PANTHER" id="PTHR22946">
    <property type="entry name" value="DIENELACTONE HYDROLASE DOMAIN-CONTAINING PROTEIN-RELATED"/>
    <property type="match status" value="1"/>
</dbReference>
<reference evidence="4 5" key="1">
    <citation type="journal article" date="2004" name="Environ. Microbiol.">
        <title>Phylogeny-function analysis of (meta)genomic libraries: screening for expression of ribosomal RNA genes by large-insert library fluorescent in situ hybridization (LIL-FISH).</title>
        <authorList>
            <person name="Leveau J.H."/>
            <person name="Gerards S."/>
            <person name="de Boer W."/>
            <person name="van Veen J.A."/>
        </authorList>
    </citation>
    <scope>NUCLEOTIDE SEQUENCE [LARGE SCALE GENOMIC DNA]</scope>
    <source>
        <strain evidence="4 5">Ter331</strain>
    </source>
</reference>
<dbReference type="eggNOG" id="COG0412">
    <property type="taxonomic scope" value="Bacteria"/>
</dbReference>
<reference evidence="4 5" key="3">
    <citation type="journal article" date="2008" name="FEMS Microbiol. Ecol.">
        <title>Identification and characterization of genes underlying chitinolysis in Collimonas fungivorans Ter331.</title>
        <authorList>
            <person name="Fritsche K."/>
            <person name="de Boer W."/>
            <person name="Gerards S."/>
            <person name="van den Berg M."/>
            <person name="van Veen J.A."/>
            <person name="Leveau J.H."/>
        </authorList>
    </citation>
    <scope>NUCLEOTIDE SEQUENCE [LARGE SCALE GENOMIC DNA]</scope>
    <source>
        <strain evidence="4 5">Ter331</strain>
    </source>
</reference>
<dbReference type="Pfam" id="PF01738">
    <property type="entry name" value="DLH"/>
    <property type="match status" value="1"/>
</dbReference>
<dbReference type="InterPro" id="IPR002925">
    <property type="entry name" value="Dienelactn_hydro"/>
</dbReference>
<dbReference type="Gene3D" id="3.40.50.1820">
    <property type="entry name" value="alpha/beta hydrolase"/>
    <property type="match status" value="1"/>
</dbReference>
<feature type="chain" id="PRO_5003396722" evidence="2">
    <location>
        <begin position="34"/>
        <end position="308"/>
    </location>
</feature>
<evidence type="ECO:0000259" key="3">
    <source>
        <dbReference type="Pfam" id="PF01738"/>
    </source>
</evidence>
<dbReference type="PANTHER" id="PTHR22946:SF9">
    <property type="entry name" value="POLYKETIDE TRANSFERASE AF380"/>
    <property type="match status" value="1"/>
</dbReference>
<evidence type="ECO:0000313" key="5">
    <source>
        <dbReference type="Proteomes" id="UP000008392"/>
    </source>
</evidence>
<accession>G0AEF0</accession>
<name>G0AEF0_COLFT</name>
<feature type="domain" description="Dienelactone hydrolase" evidence="3">
    <location>
        <begin position="101"/>
        <end position="271"/>
    </location>
</feature>
<dbReference type="GO" id="GO:0052689">
    <property type="term" value="F:carboxylic ester hydrolase activity"/>
    <property type="evidence" value="ECO:0007669"/>
    <property type="project" value="UniProtKB-ARBA"/>
</dbReference>
<organism evidence="4 5">
    <name type="scientific">Collimonas fungivorans (strain Ter331)</name>
    <dbReference type="NCBI Taxonomy" id="1005048"/>
    <lineage>
        <taxon>Bacteria</taxon>
        <taxon>Pseudomonadati</taxon>
        <taxon>Pseudomonadota</taxon>
        <taxon>Betaproteobacteria</taxon>
        <taxon>Burkholderiales</taxon>
        <taxon>Oxalobacteraceae</taxon>
        <taxon>Collimonas</taxon>
    </lineage>
</organism>